<dbReference type="VEuPathDB" id="VectorBase:RSAN_030890"/>
<sequence length="1166" mass="128910">MEEAVSSRKKTSATKSRGREDHPASEVGDSEDGAVSRRNEEVCDNDSESPPPLASKVAHSTACQDGTALLPKRSRAANRGETFDDNRREEMEVEPQSTEAASAVVSAPQVAPSTPVYAPTEVRSSGSCPTETKESETTEMGPAVPQEMPSALAGIFDNRTRARPLSEDQVLRLYGGAWLNGRKGMVADFVTLNQEKNLNRHSLYVLLANYLRSRELLSETTSLLEKLREEMAHCESNVWDMVSASVTGSGSCGDNKQFSGTHRFNQAQYNGAVASRLASCSQQMHALLREKHVVCMHNVSTIRVQIDYHIQLVVDGASLGGMQSSTPVTFKMHPKPNCDVSELMSCISVLFLFLRKGAKDKAFVDEVQSWLQMLSNLLLRVASLADHFFLLNHVLSCPPGIHKWAVSLVQVPNPLLSPEDSDCNQMLDYALTVLATILSPVKAFKEYLQSLQKNELASALSCRESDVVALLNQVPFIDILNLLHAATWTSEQHVLEVIAVASQVISILHTGLYTYSGPRYKHLSKKIARLISLAMHSVADLWKSFQPMHDKIDPAHLAHLQVEYDQLFLRAVNGIYHSQGTGAWQFMVGLPYASISAAATWQVLWLLHKSHEKDPHEICLSPLEICHELRRRNQRLSFNERLSQVPHSEIFFLMTALVDMADSPALAYIVAVDVFEVTYLNINLRSSLAKDGRDLLSALALKQPFVVSVLLDAIENHMLILGAMSCYLMDAMPLELWHPDKEDLDIVAHFLLCYPLDSPQSLLARMLIDALNYGKNEQGQLYLERSLHQFVGVLLLESYKKFCSDSVHKQARYLPFVEAGTCKSSTPTDFGSWEMLLANQQFLVDLQTLVFVDSTSLAAVRRLAGYEHERCVLELLAGTMAHHVKQAKHWGFPSLPVRLWASLLLHLPNIAMHKVASKSKGQSDVMYLLDTLAQLAYFEADCLESVVEQLAALLNNLAERATAPLTMKTWPTVVPFDSAPSFPWFALVSMLAEAVLPSVSVMWEAVLLPAYASCCAIVQLEACLTQLVQRHRQALPTDKAALEALGSDVFFDMVRAAHKETTSYSPTRQFVTLCLDMLGQEFVSNKASQCLPVLQAMLRDPGTISHVSPFFTPAAADDEHPSSPQPCLRVAVQVCPPALAEKPYAKSGCAGPVAGLLGDDAKKMWT</sequence>
<protein>
    <submittedName>
        <fullName evidence="2">Uncharacterized protein</fullName>
    </submittedName>
</protein>
<keyword evidence="3" id="KW-1185">Reference proteome</keyword>
<feature type="region of interest" description="Disordered" evidence="1">
    <location>
        <begin position="1"/>
        <end position="145"/>
    </location>
</feature>
<evidence type="ECO:0000313" key="3">
    <source>
        <dbReference type="Proteomes" id="UP000821837"/>
    </source>
</evidence>
<reference evidence="2" key="2">
    <citation type="submission" date="2021-09" db="EMBL/GenBank/DDBJ databases">
        <authorList>
            <person name="Jia N."/>
            <person name="Wang J."/>
            <person name="Shi W."/>
            <person name="Du L."/>
            <person name="Sun Y."/>
            <person name="Zhan W."/>
            <person name="Jiang J."/>
            <person name="Wang Q."/>
            <person name="Zhang B."/>
            <person name="Ji P."/>
            <person name="Sakyi L.B."/>
            <person name="Cui X."/>
            <person name="Yuan T."/>
            <person name="Jiang B."/>
            <person name="Yang W."/>
            <person name="Lam T.T.-Y."/>
            <person name="Chang Q."/>
            <person name="Ding S."/>
            <person name="Wang X."/>
            <person name="Zhu J."/>
            <person name="Ruan X."/>
            <person name="Zhao L."/>
            <person name="Wei J."/>
            <person name="Que T."/>
            <person name="Du C."/>
            <person name="Cheng J."/>
            <person name="Dai P."/>
            <person name="Han X."/>
            <person name="Huang E."/>
            <person name="Gao Y."/>
            <person name="Liu J."/>
            <person name="Shao H."/>
            <person name="Ye R."/>
            <person name="Li L."/>
            <person name="Wei W."/>
            <person name="Wang X."/>
            <person name="Wang C."/>
            <person name="Huo Q."/>
            <person name="Li W."/>
            <person name="Guo W."/>
            <person name="Chen H."/>
            <person name="Chen S."/>
            <person name="Zhou L."/>
            <person name="Zhou L."/>
            <person name="Ni X."/>
            <person name="Tian J."/>
            <person name="Zhou Y."/>
            <person name="Sheng Y."/>
            <person name="Liu T."/>
            <person name="Pan Y."/>
            <person name="Xia L."/>
            <person name="Li J."/>
            <person name="Zhao F."/>
            <person name="Cao W."/>
        </authorList>
    </citation>
    <scope>NUCLEOTIDE SEQUENCE</scope>
    <source>
        <strain evidence="2">Rsan-2018</strain>
        <tissue evidence="2">Larvae</tissue>
    </source>
</reference>
<accession>A0A9D4QEM1</accession>
<organism evidence="2 3">
    <name type="scientific">Rhipicephalus sanguineus</name>
    <name type="common">Brown dog tick</name>
    <name type="synonym">Ixodes sanguineus</name>
    <dbReference type="NCBI Taxonomy" id="34632"/>
    <lineage>
        <taxon>Eukaryota</taxon>
        <taxon>Metazoa</taxon>
        <taxon>Ecdysozoa</taxon>
        <taxon>Arthropoda</taxon>
        <taxon>Chelicerata</taxon>
        <taxon>Arachnida</taxon>
        <taxon>Acari</taxon>
        <taxon>Parasitiformes</taxon>
        <taxon>Ixodida</taxon>
        <taxon>Ixodoidea</taxon>
        <taxon>Ixodidae</taxon>
        <taxon>Rhipicephalinae</taxon>
        <taxon>Rhipicephalus</taxon>
        <taxon>Rhipicephalus</taxon>
    </lineage>
</organism>
<comment type="caution">
    <text evidence="2">The sequence shown here is derived from an EMBL/GenBank/DDBJ whole genome shotgun (WGS) entry which is preliminary data.</text>
</comment>
<dbReference type="GO" id="GO:0005737">
    <property type="term" value="C:cytoplasm"/>
    <property type="evidence" value="ECO:0007669"/>
    <property type="project" value="TreeGrafter"/>
</dbReference>
<evidence type="ECO:0000256" key="1">
    <source>
        <dbReference type="SAM" id="MobiDB-lite"/>
    </source>
</evidence>
<dbReference type="GO" id="GO:0097352">
    <property type="term" value="P:autophagosome maturation"/>
    <property type="evidence" value="ECO:0007669"/>
    <property type="project" value="TreeGrafter"/>
</dbReference>
<dbReference type="Proteomes" id="UP000821837">
    <property type="component" value="Chromosome 10"/>
</dbReference>
<feature type="compositionally biased region" description="Basic and acidic residues" evidence="1">
    <location>
        <begin position="81"/>
        <end position="90"/>
    </location>
</feature>
<proteinExistence type="predicted"/>
<dbReference type="InterPro" id="IPR051436">
    <property type="entry name" value="Autophagy-related_EPG5"/>
</dbReference>
<reference evidence="2" key="1">
    <citation type="journal article" date="2020" name="Cell">
        <title>Large-Scale Comparative Analyses of Tick Genomes Elucidate Their Genetic Diversity and Vector Capacities.</title>
        <authorList>
            <consortium name="Tick Genome and Microbiome Consortium (TIGMIC)"/>
            <person name="Jia N."/>
            <person name="Wang J."/>
            <person name="Shi W."/>
            <person name="Du L."/>
            <person name="Sun Y."/>
            <person name="Zhan W."/>
            <person name="Jiang J.F."/>
            <person name="Wang Q."/>
            <person name="Zhang B."/>
            <person name="Ji P."/>
            <person name="Bell-Sakyi L."/>
            <person name="Cui X.M."/>
            <person name="Yuan T.T."/>
            <person name="Jiang B.G."/>
            <person name="Yang W.F."/>
            <person name="Lam T.T."/>
            <person name="Chang Q.C."/>
            <person name="Ding S.J."/>
            <person name="Wang X.J."/>
            <person name="Zhu J.G."/>
            <person name="Ruan X.D."/>
            <person name="Zhao L."/>
            <person name="Wei J.T."/>
            <person name="Ye R.Z."/>
            <person name="Que T.C."/>
            <person name="Du C.H."/>
            <person name="Zhou Y.H."/>
            <person name="Cheng J.X."/>
            <person name="Dai P.F."/>
            <person name="Guo W.B."/>
            <person name="Han X.H."/>
            <person name="Huang E.J."/>
            <person name="Li L.F."/>
            <person name="Wei W."/>
            <person name="Gao Y.C."/>
            <person name="Liu J.Z."/>
            <person name="Shao H.Z."/>
            <person name="Wang X."/>
            <person name="Wang C.C."/>
            <person name="Yang T.C."/>
            <person name="Huo Q.B."/>
            <person name="Li W."/>
            <person name="Chen H.Y."/>
            <person name="Chen S.E."/>
            <person name="Zhou L.G."/>
            <person name="Ni X.B."/>
            <person name="Tian J.H."/>
            <person name="Sheng Y."/>
            <person name="Liu T."/>
            <person name="Pan Y.S."/>
            <person name="Xia L.Y."/>
            <person name="Li J."/>
            <person name="Zhao F."/>
            <person name="Cao W.C."/>
        </authorList>
    </citation>
    <scope>NUCLEOTIDE SEQUENCE</scope>
    <source>
        <strain evidence="2">Rsan-2018</strain>
    </source>
</reference>
<dbReference type="EMBL" id="JABSTV010001246">
    <property type="protein sequence ID" value="KAH7975769.1"/>
    <property type="molecule type" value="Genomic_DNA"/>
</dbReference>
<name>A0A9D4QEM1_RHISA</name>
<feature type="compositionally biased region" description="Low complexity" evidence="1">
    <location>
        <begin position="100"/>
        <end position="116"/>
    </location>
</feature>
<gene>
    <name evidence="2" type="ORF">HPB52_005011</name>
</gene>
<evidence type="ECO:0000313" key="2">
    <source>
        <dbReference type="EMBL" id="KAH7975769.1"/>
    </source>
</evidence>
<dbReference type="PANTHER" id="PTHR31139:SF4">
    <property type="entry name" value="ECTOPIC P GRANULES PROTEIN 5 HOMOLOG"/>
    <property type="match status" value="1"/>
</dbReference>
<dbReference type="PANTHER" id="PTHR31139">
    <property type="entry name" value="ECTOPIC P GRANULES PROTEIN 5 HOMOLOG"/>
    <property type="match status" value="1"/>
</dbReference>
<dbReference type="AlphaFoldDB" id="A0A9D4QEM1"/>